<name>A0A388KZ65_CHABU</name>
<dbReference type="EMBL" id="BFEA01000222">
    <property type="protein sequence ID" value="GBG75346.1"/>
    <property type="molecule type" value="Genomic_DNA"/>
</dbReference>
<feature type="compositionally biased region" description="Gly residues" evidence="1">
    <location>
        <begin position="32"/>
        <end position="52"/>
    </location>
</feature>
<feature type="region of interest" description="Disordered" evidence="1">
    <location>
        <begin position="489"/>
        <end position="514"/>
    </location>
</feature>
<organism evidence="2 3">
    <name type="scientific">Chara braunii</name>
    <name type="common">Braun's stonewort</name>
    <dbReference type="NCBI Taxonomy" id="69332"/>
    <lineage>
        <taxon>Eukaryota</taxon>
        <taxon>Viridiplantae</taxon>
        <taxon>Streptophyta</taxon>
        <taxon>Charophyceae</taxon>
        <taxon>Charales</taxon>
        <taxon>Characeae</taxon>
        <taxon>Chara</taxon>
    </lineage>
</organism>
<feature type="compositionally biased region" description="Basic and acidic residues" evidence="1">
    <location>
        <begin position="138"/>
        <end position="156"/>
    </location>
</feature>
<feature type="compositionally biased region" description="Gly residues" evidence="1">
    <location>
        <begin position="59"/>
        <end position="86"/>
    </location>
</feature>
<feature type="compositionally biased region" description="Basic and acidic residues" evidence="1">
    <location>
        <begin position="489"/>
        <end position="505"/>
    </location>
</feature>
<dbReference type="AlphaFoldDB" id="A0A388KZ65"/>
<feature type="compositionally biased region" description="Basic and acidic residues" evidence="1">
    <location>
        <begin position="177"/>
        <end position="191"/>
    </location>
</feature>
<evidence type="ECO:0000313" key="2">
    <source>
        <dbReference type="EMBL" id="GBG75346.1"/>
    </source>
</evidence>
<accession>A0A388KZ65</accession>
<feature type="region of interest" description="Disordered" evidence="1">
    <location>
        <begin position="1"/>
        <end position="220"/>
    </location>
</feature>
<sequence>MSDAGLPSSSGGGGKKLKKIGGGRVEIKELEGGAGRGGGRRGVGETGGGVGRGVREPAGGLGRGVREAGGGGGRGGVRETGGGGGRGVKETTGGVRREEGGGGEIGEVREAGGGGGRGRVRETGGGGGRGVRETGGGRGREVKKTTGGVRRERVRETGGGVGRGRGGRGANNLPQRNKIEREKMPPTRRCEEEEEEKEEEEEVDNEKEERSGDSLTPAQLANRAYTTMTSLKKAVNETSGMVKDLEGKWKEEVNGECEMIDGKSVALVGRKISDALGDLVIGNGEAGPPNDKARLYWRLCFQIPLRHDEEGPWYKEVNAVRADAMRKVIQGALNPRLSGDRKPVIAILRLMDKKFYEELEQMQVADGYLVGYEERAGACNIEERVRALNRSHEKEIGLHATVCVGLVGGVRCGKEYIILSEHRDIGRARSDGTTHRLVAMNLEEFAIRACEIWEPVVCREFNFEDMEYIVPPTFSDVEGGIPFDREGEYERRRSVGGENPSEIHNRGQVMKRGG</sequence>
<gene>
    <name evidence="2" type="ORF">CBR_g19979</name>
</gene>
<comment type="caution">
    <text evidence="2">The sequence shown here is derived from an EMBL/GenBank/DDBJ whole genome shotgun (WGS) entry which is preliminary data.</text>
</comment>
<feature type="compositionally biased region" description="Acidic residues" evidence="1">
    <location>
        <begin position="192"/>
        <end position="206"/>
    </location>
</feature>
<feature type="compositionally biased region" description="Basic and acidic residues" evidence="1">
    <location>
        <begin position="95"/>
        <end position="110"/>
    </location>
</feature>
<proteinExistence type="predicted"/>
<feature type="compositionally biased region" description="Gly residues" evidence="1">
    <location>
        <begin position="111"/>
        <end position="137"/>
    </location>
</feature>
<evidence type="ECO:0000313" key="3">
    <source>
        <dbReference type="Proteomes" id="UP000265515"/>
    </source>
</evidence>
<feature type="compositionally biased region" description="Gly residues" evidence="1">
    <location>
        <begin position="157"/>
        <end position="169"/>
    </location>
</feature>
<keyword evidence="3" id="KW-1185">Reference proteome</keyword>
<protein>
    <submittedName>
        <fullName evidence="2">Uncharacterized protein</fullName>
    </submittedName>
</protein>
<reference evidence="2 3" key="1">
    <citation type="journal article" date="2018" name="Cell">
        <title>The Chara Genome: Secondary Complexity and Implications for Plant Terrestrialization.</title>
        <authorList>
            <person name="Nishiyama T."/>
            <person name="Sakayama H."/>
            <person name="Vries J.D."/>
            <person name="Buschmann H."/>
            <person name="Saint-Marcoux D."/>
            <person name="Ullrich K.K."/>
            <person name="Haas F.B."/>
            <person name="Vanderstraeten L."/>
            <person name="Becker D."/>
            <person name="Lang D."/>
            <person name="Vosolsobe S."/>
            <person name="Rombauts S."/>
            <person name="Wilhelmsson P.K.I."/>
            <person name="Janitza P."/>
            <person name="Kern R."/>
            <person name="Heyl A."/>
            <person name="Rumpler F."/>
            <person name="Villalobos L.I.A.C."/>
            <person name="Clay J.M."/>
            <person name="Skokan R."/>
            <person name="Toyoda A."/>
            <person name="Suzuki Y."/>
            <person name="Kagoshima H."/>
            <person name="Schijlen E."/>
            <person name="Tajeshwar N."/>
            <person name="Catarino B."/>
            <person name="Hetherington A.J."/>
            <person name="Saltykova A."/>
            <person name="Bonnot C."/>
            <person name="Breuninger H."/>
            <person name="Symeonidi A."/>
            <person name="Radhakrishnan G.V."/>
            <person name="Van Nieuwerburgh F."/>
            <person name="Deforce D."/>
            <person name="Chang C."/>
            <person name="Karol K.G."/>
            <person name="Hedrich R."/>
            <person name="Ulvskov P."/>
            <person name="Glockner G."/>
            <person name="Delwiche C.F."/>
            <person name="Petrasek J."/>
            <person name="Van de Peer Y."/>
            <person name="Friml J."/>
            <person name="Beilby M."/>
            <person name="Dolan L."/>
            <person name="Kohara Y."/>
            <person name="Sugano S."/>
            <person name="Fujiyama A."/>
            <person name="Delaux P.-M."/>
            <person name="Quint M."/>
            <person name="TheiBen G."/>
            <person name="Hagemann M."/>
            <person name="Harholt J."/>
            <person name="Dunand C."/>
            <person name="Zachgo S."/>
            <person name="Langdale J."/>
            <person name="Maumus F."/>
            <person name="Straeten D.V.D."/>
            <person name="Gould S.B."/>
            <person name="Rensing S.A."/>
        </authorList>
    </citation>
    <scope>NUCLEOTIDE SEQUENCE [LARGE SCALE GENOMIC DNA]</scope>
    <source>
        <strain evidence="2 3">S276</strain>
    </source>
</reference>
<dbReference type="Gramene" id="GBG75346">
    <property type="protein sequence ID" value="GBG75346"/>
    <property type="gene ID" value="CBR_g19979"/>
</dbReference>
<evidence type="ECO:0000256" key="1">
    <source>
        <dbReference type="SAM" id="MobiDB-lite"/>
    </source>
</evidence>
<dbReference type="Proteomes" id="UP000265515">
    <property type="component" value="Unassembled WGS sequence"/>
</dbReference>